<dbReference type="AlphaFoldDB" id="A0A4Y2VY50"/>
<evidence type="ECO:0000313" key="1">
    <source>
        <dbReference type="EMBL" id="GBO29642.1"/>
    </source>
</evidence>
<evidence type="ECO:0000313" key="2">
    <source>
        <dbReference type="Proteomes" id="UP000499080"/>
    </source>
</evidence>
<dbReference type="Proteomes" id="UP000499080">
    <property type="component" value="Unassembled WGS sequence"/>
</dbReference>
<accession>A0A4Y2VY50</accession>
<gene>
    <name evidence="1" type="ORF">AVEN_70706_1</name>
</gene>
<dbReference type="EMBL" id="BGPR01052806">
    <property type="protein sequence ID" value="GBO29642.1"/>
    <property type="molecule type" value="Genomic_DNA"/>
</dbReference>
<proteinExistence type="predicted"/>
<name>A0A4Y2VY50_ARAVE</name>
<comment type="caution">
    <text evidence="1">The sequence shown here is derived from an EMBL/GenBank/DDBJ whole genome shotgun (WGS) entry which is preliminary data.</text>
</comment>
<protein>
    <submittedName>
        <fullName evidence="1">Uncharacterized protein</fullName>
    </submittedName>
</protein>
<organism evidence="1 2">
    <name type="scientific">Araneus ventricosus</name>
    <name type="common">Orbweaver spider</name>
    <name type="synonym">Epeira ventricosa</name>
    <dbReference type="NCBI Taxonomy" id="182803"/>
    <lineage>
        <taxon>Eukaryota</taxon>
        <taxon>Metazoa</taxon>
        <taxon>Ecdysozoa</taxon>
        <taxon>Arthropoda</taxon>
        <taxon>Chelicerata</taxon>
        <taxon>Arachnida</taxon>
        <taxon>Araneae</taxon>
        <taxon>Araneomorphae</taxon>
        <taxon>Entelegynae</taxon>
        <taxon>Araneoidea</taxon>
        <taxon>Araneidae</taxon>
        <taxon>Araneus</taxon>
    </lineage>
</organism>
<reference evidence="1 2" key="1">
    <citation type="journal article" date="2019" name="Sci. Rep.">
        <title>Orb-weaving spider Araneus ventricosus genome elucidates the spidroin gene catalogue.</title>
        <authorList>
            <person name="Kono N."/>
            <person name="Nakamura H."/>
            <person name="Ohtoshi R."/>
            <person name="Moran D.A.P."/>
            <person name="Shinohara A."/>
            <person name="Yoshida Y."/>
            <person name="Fujiwara M."/>
            <person name="Mori M."/>
            <person name="Tomita M."/>
            <person name="Arakawa K."/>
        </authorList>
    </citation>
    <scope>NUCLEOTIDE SEQUENCE [LARGE SCALE GENOMIC DNA]</scope>
</reference>
<keyword evidence="2" id="KW-1185">Reference proteome</keyword>
<sequence>MFYQVLHTGHRKNVNSRSLRWKTPTYVFQSQFISQERTLDEGCKNPTLAIQCASRTNSVDQRPRRQDFSVSGSENREGNRVVLSENLVRKKVKTDVKLKTFE</sequence>